<evidence type="ECO:0000313" key="1">
    <source>
        <dbReference type="EMBL" id="KAF3433371.1"/>
    </source>
</evidence>
<sequence length="137" mass="15341">MPQTRRKSSLPRPSLSSSHDFLVFLHYRDCARMISGLQLIPGLGYSRIALGFPLSTPTSQLSYLPPPSSSTSHGSLYPIDPVSYEFRLLIMLDEFEDDIDIAEPSESHDNGENVFTPTYSDALNEELKTTTLKKSFI</sequence>
<organism evidence="1 2">
    <name type="scientific">Rhamnella rubrinervis</name>
    <dbReference type="NCBI Taxonomy" id="2594499"/>
    <lineage>
        <taxon>Eukaryota</taxon>
        <taxon>Viridiplantae</taxon>
        <taxon>Streptophyta</taxon>
        <taxon>Embryophyta</taxon>
        <taxon>Tracheophyta</taxon>
        <taxon>Spermatophyta</taxon>
        <taxon>Magnoliopsida</taxon>
        <taxon>eudicotyledons</taxon>
        <taxon>Gunneridae</taxon>
        <taxon>Pentapetalae</taxon>
        <taxon>rosids</taxon>
        <taxon>fabids</taxon>
        <taxon>Rosales</taxon>
        <taxon>Rhamnaceae</taxon>
        <taxon>rhamnoid group</taxon>
        <taxon>Rhamneae</taxon>
        <taxon>Rhamnella</taxon>
    </lineage>
</organism>
<accession>A0A8K0DMU9</accession>
<comment type="caution">
    <text evidence="1">The sequence shown here is derived from an EMBL/GenBank/DDBJ whole genome shotgun (WGS) entry which is preliminary data.</text>
</comment>
<proteinExistence type="predicted"/>
<dbReference type="EMBL" id="VOIH02000011">
    <property type="protein sequence ID" value="KAF3433371.1"/>
    <property type="molecule type" value="Genomic_DNA"/>
</dbReference>
<reference evidence="1" key="1">
    <citation type="submission" date="2020-03" db="EMBL/GenBank/DDBJ databases">
        <title>A high-quality chromosome-level genome assembly of a woody plant with both climbing and erect habits, Rhamnella rubrinervis.</title>
        <authorList>
            <person name="Lu Z."/>
            <person name="Yang Y."/>
            <person name="Zhu X."/>
            <person name="Sun Y."/>
        </authorList>
    </citation>
    <scope>NUCLEOTIDE SEQUENCE</scope>
    <source>
        <strain evidence="1">BYM</strain>
        <tissue evidence="1">Leaf</tissue>
    </source>
</reference>
<keyword evidence="2" id="KW-1185">Reference proteome</keyword>
<protein>
    <submittedName>
        <fullName evidence="1">Uncharacterized protein</fullName>
    </submittedName>
</protein>
<gene>
    <name evidence="1" type="ORF">FNV43_RR24473</name>
</gene>
<dbReference type="AlphaFoldDB" id="A0A8K0DMU9"/>
<evidence type="ECO:0000313" key="2">
    <source>
        <dbReference type="Proteomes" id="UP000796880"/>
    </source>
</evidence>
<dbReference type="OrthoDB" id="27237at2759"/>
<dbReference type="Proteomes" id="UP000796880">
    <property type="component" value="Unassembled WGS sequence"/>
</dbReference>
<name>A0A8K0DMU9_9ROSA</name>